<feature type="compositionally biased region" description="Basic and acidic residues" evidence="1">
    <location>
        <begin position="326"/>
        <end position="338"/>
    </location>
</feature>
<organism evidence="4 5">
    <name type="scientific">Exidia glandulosa HHB12029</name>
    <dbReference type="NCBI Taxonomy" id="1314781"/>
    <lineage>
        <taxon>Eukaryota</taxon>
        <taxon>Fungi</taxon>
        <taxon>Dikarya</taxon>
        <taxon>Basidiomycota</taxon>
        <taxon>Agaricomycotina</taxon>
        <taxon>Agaricomycetes</taxon>
        <taxon>Auriculariales</taxon>
        <taxon>Exidiaceae</taxon>
        <taxon>Exidia</taxon>
    </lineage>
</organism>
<dbReference type="STRING" id="1314781.A0A166AIL9"/>
<feature type="region of interest" description="Disordered" evidence="1">
    <location>
        <begin position="315"/>
        <end position="338"/>
    </location>
</feature>
<evidence type="ECO:0000256" key="1">
    <source>
        <dbReference type="SAM" id="MobiDB-lite"/>
    </source>
</evidence>
<feature type="transmembrane region" description="Helical" evidence="2">
    <location>
        <begin position="109"/>
        <end position="129"/>
    </location>
</feature>
<evidence type="ECO:0000313" key="5">
    <source>
        <dbReference type="Proteomes" id="UP000077266"/>
    </source>
</evidence>
<dbReference type="OrthoDB" id="3251775at2759"/>
<evidence type="ECO:0000313" key="4">
    <source>
        <dbReference type="EMBL" id="KZV92239.1"/>
    </source>
</evidence>
<keyword evidence="2" id="KW-1133">Transmembrane helix</keyword>
<feature type="transmembrane region" description="Helical" evidence="2">
    <location>
        <begin position="230"/>
        <end position="249"/>
    </location>
</feature>
<reference evidence="4 5" key="1">
    <citation type="journal article" date="2016" name="Mol. Biol. Evol.">
        <title>Comparative Genomics of Early-Diverging Mushroom-Forming Fungi Provides Insights into the Origins of Lignocellulose Decay Capabilities.</title>
        <authorList>
            <person name="Nagy L.G."/>
            <person name="Riley R."/>
            <person name="Tritt A."/>
            <person name="Adam C."/>
            <person name="Daum C."/>
            <person name="Floudas D."/>
            <person name="Sun H."/>
            <person name="Yadav J.S."/>
            <person name="Pangilinan J."/>
            <person name="Larsson K.H."/>
            <person name="Matsuura K."/>
            <person name="Barry K."/>
            <person name="Labutti K."/>
            <person name="Kuo R."/>
            <person name="Ohm R.A."/>
            <person name="Bhattacharya S.S."/>
            <person name="Shirouzu T."/>
            <person name="Yoshinaga Y."/>
            <person name="Martin F.M."/>
            <person name="Grigoriev I.V."/>
            <person name="Hibbett D.S."/>
        </authorList>
    </citation>
    <scope>NUCLEOTIDE SEQUENCE [LARGE SCALE GENOMIC DNA]</scope>
    <source>
        <strain evidence="4 5">HHB12029</strain>
    </source>
</reference>
<name>A0A166AIL9_EXIGL</name>
<dbReference type="Proteomes" id="UP000077266">
    <property type="component" value="Unassembled WGS sequence"/>
</dbReference>
<feature type="domain" description="DUF6533" evidence="3">
    <location>
        <begin position="49"/>
        <end position="87"/>
    </location>
</feature>
<feature type="transmembrane region" description="Helical" evidence="2">
    <location>
        <begin position="76"/>
        <end position="97"/>
    </location>
</feature>
<protein>
    <recommendedName>
        <fullName evidence="3">DUF6533 domain-containing protein</fullName>
    </recommendedName>
</protein>
<keyword evidence="5" id="KW-1185">Reference proteome</keyword>
<feature type="transmembrane region" description="Helical" evidence="2">
    <location>
        <begin position="186"/>
        <end position="209"/>
    </location>
</feature>
<gene>
    <name evidence="4" type="ORF">EXIGLDRAFT_769212</name>
</gene>
<accession>A0A166AIL9</accession>
<dbReference type="InParanoid" id="A0A166AIL9"/>
<keyword evidence="2" id="KW-0812">Transmembrane</keyword>
<feature type="transmembrane region" description="Helical" evidence="2">
    <location>
        <begin position="37"/>
        <end position="56"/>
    </location>
</feature>
<feature type="transmembrane region" description="Helical" evidence="2">
    <location>
        <begin position="255"/>
        <end position="275"/>
    </location>
</feature>
<dbReference type="Pfam" id="PF20151">
    <property type="entry name" value="DUF6533"/>
    <property type="match status" value="1"/>
</dbReference>
<evidence type="ECO:0000256" key="2">
    <source>
        <dbReference type="SAM" id="Phobius"/>
    </source>
</evidence>
<sequence length="352" mass="39534">MDADGFSLPPDIAAHVFGTSAFFASVTRYQHVGNHIAAFYFLIDSLIDTAMIYDWLLCFEHEQKLLATPGISPGKLAYLFCRYWPILTYPVTIWVQVVTTDRDLCEKTFQIPLFLTIVNFAGAASVLIVRVYAFTGARCSVAIFLVAWFLIMAAYQIWAVSTQIALVPPIVLACFPVNKMGPAHALSGYFLAPFLFDLMATSMFVWHAFRTKLHLVEFTGAVKLFVQEGAVYFIAISAINLANAIMNLLPQIEHTGVLVAMSMMLPNLLACRLVINLRRAVNDDRRMSGVPTGPTLRFTHPEDDEVRHHDATVVSPVSARRRKSTAARDRERNDYDDRDDIPLRDVSYLSFE</sequence>
<keyword evidence="2" id="KW-0472">Membrane</keyword>
<evidence type="ECO:0000259" key="3">
    <source>
        <dbReference type="Pfam" id="PF20151"/>
    </source>
</evidence>
<dbReference type="EMBL" id="KV426012">
    <property type="protein sequence ID" value="KZV92239.1"/>
    <property type="molecule type" value="Genomic_DNA"/>
</dbReference>
<feature type="transmembrane region" description="Helical" evidence="2">
    <location>
        <begin position="141"/>
        <end position="166"/>
    </location>
</feature>
<dbReference type="AlphaFoldDB" id="A0A166AIL9"/>
<dbReference type="InterPro" id="IPR045340">
    <property type="entry name" value="DUF6533"/>
</dbReference>
<proteinExistence type="predicted"/>